<dbReference type="RefSeq" id="WP_112342196.1">
    <property type="nucleotide sequence ID" value="NZ_QMKK01000032.1"/>
</dbReference>
<dbReference type="PANTHER" id="PTHR46375">
    <property type="entry name" value="KELCH REPEAT AND BTB DOMAIN-CONTAINING PROTEIN 13-RELATED"/>
    <property type="match status" value="1"/>
</dbReference>
<name>A0A329YKR4_RHITR</name>
<dbReference type="InterPro" id="IPR006652">
    <property type="entry name" value="Kelch_1"/>
</dbReference>
<proteinExistence type="predicted"/>
<dbReference type="PANTHER" id="PTHR46375:SF3">
    <property type="entry name" value="KELCH REPEAT AND BTB DOMAIN-CONTAINING PROTEIN 13"/>
    <property type="match status" value="1"/>
</dbReference>
<dbReference type="InterPro" id="IPR015915">
    <property type="entry name" value="Kelch-typ_b-propeller"/>
</dbReference>
<comment type="caution">
    <text evidence="2">The sequence shown here is derived from an EMBL/GenBank/DDBJ whole genome shotgun (WGS) entry which is preliminary data.</text>
</comment>
<dbReference type="Proteomes" id="UP000251205">
    <property type="component" value="Unassembled WGS sequence"/>
</dbReference>
<sequence>MTPRAFLYVASALCVLGFALPEQQVFAQSKGTGGMALDGRPHPGSPITGWTGNISPSDPYSAGPNMGAWITKAGLIHSRSEVAVGEVGGKMYVLGGYADGDVAQTLNEEYDPASDTWRERAHLPRGANHIAAVGLNGKLYAIGGFSQQNFNAIADVSAYDPTANSWTSIAPLPQPLGSMAAVAVDGVIHAIGGATGTTNDNRHTIAVHYIYDPKTNTWTESTPLPFPREHFSLIALHDKLYAIGGRMENFSQNAQTVFMLDLKDKNARWVALPLMPVARSGTQAAVLQDKIFVFGGERFGGVFNNTEMFDPATERWSELTPMPVGRHGTGAVAIGDLIYVPAGGPLNGGAAQTNANQAFSYP</sequence>
<accession>A0A329YKR4</accession>
<dbReference type="InterPro" id="IPR011043">
    <property type="entry name" value="Gal_Oxase/kelch_b-propeller"/>
</dbReference>
<dbReference type="OrthoDB" id="9769308at2"/>
<dbReference type="InterPro" id="IPR052392">
    <property type="entry name" value="Kelch-BTB_domain-containing"/>
</dbReference>
<feature type="signal peptide" evidence="1">
    <location>
        <begin position="1"/>
        <end position="27"/>
    </location>
</feature>
<dbReference type="Gene3D" id="2.120.10.80">
    <property type="entry name" value="Kelch-type beta propeller"/>
    <property type="match status" value="2"/>
</dbReference>
<dbReference type="AlphaFoldDB" id="A0A329YKR4"/>
<evidence type="ECO:0000313" key="2">
    <source>
        <dbReference type="EMBL" id="RAX41180.1"/>
    </source>
</evidence>
<evidence type="ECO:0000313" key="3">
    <source>
        <dbReference type="Proteomes" id="UP000251205"/>
    </source>
</evidence>
<feature type="chain" id="PRO_5016243254" evidence="1">
    <location>
        <begin position="28"/>
        <end position="362"/>
    </location>
</feature>
<dbReference type="EMBL" id="QMKK01000032">
    <property type="protein sequence ID" value="RAX41180.1"/>
    <property type="molecule type" value="Genomic_DNA"/>
</dbReference>
<dbReference type="Pfam" id="PF01344">
    <property type="entry name" value="Kelch_1"/>
    <property type="match status" value="2"/>
</dbReference>
<gene>
    <name evidence="2" type="ORF">DQ393_13020</name>
</gene>
<keyword evidence="1" id="KW-0732">Signal</keyword>
<organism evidence="2 3">
    <name type="scientific">Rhizobium tropici</name>
    <dbReference type="NCBI Taxonomy" id="398"/>
    <lineage>
        <taxon>Bacteria</taxon>
        <taxon>Pseudomonadati</taxon>
        <taxon>Pseudomonadota</taxon>
        <taxon>Alphaproteobacteria</taxon>
        <taxon>Hyphomicrobiales</taxon>
        <taxon>Rhizobiaceae</taxon>
        <taxon>Rhizobium/Agrobacterium group</taxon>
        <taxon>Rhizobium</taxon>
    </lineage>
</organism>
<protein>
    <submittedName>
        <fullName evidence="2">Galactose oxidase</fullName>
    </submittedName>
</protein>
<dbReference type="Pfam" id="PF24681">
    <property type="entry name" value="Kelch_KLHDC2_KLHL20_DRC7"/>
    <property type="match status" value="1"/>
</dbReference>
<evidence type="ECO:0000256" key="1">
    <source>
        <dbReference type="SAM" id="SignalP"/>
    </source>
</evidence>
<dbReference type="SMART" id="SM00612">
    <property type="entry name" value="Kelch"/>
    <property type="match status" value="5"/>
</dbReference>
<reference evidence="2 3" key="1">
    <citation type="submission" date="2018-06" db="EMBL/GenBank/DDBJ databases">
        <title>Whole Genome Sequence of an efficient microsymbiont, Rhizobium tropici.</title>
        <authorList>
            <person name="Srinivasan R."/>
            <person name="Singh H.V."/>
            <person name="Srivastava R."/>
            <person name="Kumari B."/>
            <person name="Radhakrishna A."/>
        </authorList>
    </citation>
    <scope>NUCLEOTIDE SEQUENCE [LARGE SCALE GENOMIC DNA]</scope>
    <source>
        <strain evidence="2 3">IGFRI Rhizo-19</strain>
    </source>
</reference>
<dbReference type="SUPFAM" id="SSF50965">
    <property type="entry name" value="Galactose oxidase, central domain"/>
    <property type="match status" value="1"/>
</dbReference>